<evidence type="ECO:0000313" key="2">
    <source>
        <dbReference type="EMBL" id="SHL45366.1"/>
    </source>
</evidence>
<protein>
    <submittedName>
        <fullName evidence="2">Uncharacterized protein</fullName>
    </submittedName>
</protein>
<dbReference type="RefSeq" id="WP_073080178.1">
    <property type="nucleotide sequence ID" value="NZ_FRBL01000003.1"/>
</dbReference>
<feature type="signal peptide" evidence="1">
    <location>
        <begin position="1"/>
        <end position="20"/>
    </location>
</feature>
<dbReference type="OrthoDB" id="668290at2"/>
<dbReference type="Proteomes" id="UP000184420">
    <property type="component" value="Unassembled WGS sequence"/>
</dbReference>
<keyword evidence="3" id="KW-1185">Reference proteome</keyword>
<name>A0A1M7ARX5_9BACT</name>
<dbReference type="AlphaFoldDB" id="A0A1M7ARX5"/>
<dbReference type="EMBL" id="FRBL01000003">
    <property type="protein sequence ID" value="SHL45366.1"/>
    <property type="molecule type" value="Genomic_DNA"/>
</dbReference>
<accession>A0A1M7ARX5</accession>
<evidence type="ECO:0000256" key="1">
    <source>
        <dbReference type="SAM" id="SignalP"/>
    </source>
</evidence>
<dbReference type="STRING" id="1419482.SAMN05444266_103384"/>
<sequence>MKRNLLFTLLMVVVTHFTVAAQTGAKAPVTDVTVSILDWVKLLDKNLDKFSGAEKNAELYDRFGYLNQDLTDYMKFRKRLSDSLFRNNITPGKKDETDLQILKEKMSGIMQRMRDVTDMTNAELRQQGDRLNDKLYNALYSDNQVYLSNLEAFLAGYEVSKKDLALDGSTLTNRLQESVNIITTMQARLKRKM</sequence>
<organism evidence="2 3">
    <name type="scientific">Chitinophaga jiangningensis</name>
    <dbReference type="NCBI Taxonomy" id="1419482"/>
    <lineage>
        <taxon>Bacteria</taxon>
        <taxon>Pseudomonadati</taxon>
        <taxon>Bacteroidota</taxon>
        <taxon>Chitinophagia</taxon>
        <taxon>Chitinophagales</taxon>
        <taxon>Chitinophagaceae</taxon>
        <taxon>Chitinophaga</taxon>
    </lineage>
</organism>
<feature type="chain" id="PRO_5012364628" evidence="1">
    <location>
        <begin position="21"/>
        <end position="193"/>
    </location>
</feature>
<keyword evidence="1" id="KW-0732">Signal</keyword>
<reference evidence="2 3" key="1">
    <citation type="submission" date="2016-11" db="EMBL/GenBank/DDBJ databases">
        <authorList>
            <person name="Jaros S."/>
            <person name="Januszkiewicz K."/>
            <person name="Wedrychowicz H."/>
        </authorList>
    </citation>
    <scope>NUCLEOTIDE SEQUENCE [LARGE SCALE GENOMIC DNA]</scope>
    <source>
        <strain evidence="2 3">DSM 27406</strain>
    </source>
</reference>
<evidence type="ECO:0000313" key="3">
    <source>
        <dbReference type="Proteomes" id="UP000184420"/>
    </source>
</evidence>
<gene>
    <name evidence="2" type="ORF">SAMN05444266_103384</name>
</gene>
<proteinExistence type="predicted"/>